<dbReference type="EMBL" id="BHZE01000002">
    <property type="protein sequence ID" value="GCD76723.1"/>
    <property type="molecule type" value="Genomic_DNA"/>
</dbReference>
<name>A0A401XI96_9FLAO</name>
<evidence type="ECO:0000259" key="4">
    <source>
        <dbReference type="SMART" id="SM00563"/>
    </source>
</evidence>
<sequence length="162" mass="18665">MIPGTVMVAAPHTSNWDFPIALFAFWKMRIPFKYFIKDSYTKSPLGWFFKWTGAIGVDRSRLKNNLVEYAAELLKKNPKMVILVPAEGTRKRVDRWKTGFYHIAMKAGVNITLGFADYEKKTAGVLGVLKPSGVFEKDMSKIQEQYKNIKGKYPELYNEKIF</sequence>
<organism evidence="5 6">
    <name type="scientific">Thermaurantimonas aggregans</name>
    <dbReference type="NCBI Taxonomy" id="2173829"/>
    <lineage>
        <taxon>Bacteria</taxon>
        <taxon>Pseudomonadati</taxon>
        <taxon>Bacteroidota</taxon>
        <taxon>Flavobacteriia</taxon>
        <taxon>Flavobacteriales</taxon>
        <taxon>Schleiferiaceae</taxon>
        <taxon>Thermaurantimonas</taxon>
    </lineage>
</organism>
<evidence type="ECO:0000256" key="2">
    <source>
        <dbReference type="ARBA" id="ARBA00022679"/>
    </source>
</evidence>
<evidence type="ECO:0000313" key="5">
    <source>
        <dbReference type="EMBL" id="GCD76723.1"/>
    </source>
</evidence>
<protein>
    <submittedName>
        <fullName evidence="5">Acyltransferase</fullName>
    </submittedName>
</protein>
<dbReference type="PANTHER" id="PTHR10434:SF9">
    <property type="entry name" value="PHOSPHOLIPID_GLYCEROL ACYLTRANSFERASE DOMAIN-CONTAINING PROTEIN"/>
    <property type="match status" value="1"/>
</dbReference>
<dbReference type="InterPro" id="IPR002123">
    <property type="entry name" value="Plipid/glycerol_acylTrfase"/>
</dbReference>
<evidence type="ECO:0000256" key="1">
    <source>
        <dbReference type="ARBA" id="ARBA00005189"/>
    </source>
</evidence>
<dbReference type="SUPFAM" id="SSF69593">
    <property type="entry name" value="Glycerol-3-phosphate (1)-acyltransferase"/>
    <property type="match status" value="1"/>
</dbReference>
<dbReference type="GO" id="GO:0003841">
    <property type="term" value="F:1-acylglycerol-3-phosphate O-acyltransferase activity"/>
    <property type="evidence" value="ECO:0007669"/>
    <property type="project" value="TreeGrafter"/>
</dbReference>
<evidence type="ECO:0000313" key="6">
    <source>
        <dbReference type="Proteomes" id="UP000286715"/>
    </source>
</evidence>
<comment type="pathway">
    <text evidence="1">Lipid metabolism.</text>
</comment>
<accession>A0A401XI96</accession>
<feature type="domain" description="Phospholipid/glycerol acyltransferase" evidence="4">
    <location>
        <begin position="6"/>
        <end position="116"/>
    </location>
</feature>
<keyword evidence="6" id="KW-1185">Reference proteome</keyword>
<dbReference type="SMART" id="SM00563">
    <property type="entry name" value="PlsC"/>
    <property type="match status" value="1"/>
</dbReference>
<dbReference type="Pfam" id="PF01553">
    <property type="entry name" value="Acyltransferase"/>
    <property type="match status" value="1"/>
</dbReference>
<evidence type="ECO:0000256" key="3">
    <source>
        <dbReference type="ARBA" id="ARBA00023315"/>
    </source>
</evidence>
<keyword evidence="2 5" id="KW-0808">Transferase</keyword>
<dbReference type="GO" id="GO:0006654">
    <property type="term" value="P:phosphatidic acid biosynthetic process"/>
    <property type="evidence" value="ECO:0007669"/>
    <property type="project" value="TreeGrafter"/>
</dbReference>
<dbReference type="PANTHER" id="PTHR10434">
    <property type="entry name" value="1-ACYL-SN-GLYCEROL-3-PHOSPHATE ACYLTRANSFERASE"/>
    <property type="match status" value="1"/>
</dbReference>
<keyword evidence="3 5" id="KW-0012">Acyltransferase</keyword>
<reference evidence="5 6" key="1">
    <citation type="submission" date="2018-11" db="EMBL/GenBank/DDBJ databases">
        <title>Schleiferia aggregans sp. nov., a moderately thermophilic heterotrophic bacterium isolated from microbial mats at a terrestrial hot spring.</title>
        <authorList>
            <person name="Iino T."/>
            <person name="Ohkuma M."/>
            <person name="Haruta S."/>
        </authorList>
    </citation>
    <scope>NUCLEOTIDE SEQUENCE [LARGE SCALE GENOMIC DNA]</scope>
    <source>
        <strain evidence="5 6">LA</strain>
    </source>
</reference>
<gene>
    <name evidence="5" type="ORF">JCM31826_02050</name>
</gene>
<comment type="caution">
    <text evidence="5">The sequence shown here is derived from an EMBL/GenBank/DDBJ whole genome shotgun (WGS) entry which is preliminary data.</text>
</comment>
<dbReference type="AlphaFoldDB" id="A0A401XI96"/>
<dbReference type="Proteomes" id="UP000286715">
    <property type="component" value="Unassembled WGS sequence"/>
</dbReference>
<proteinExistence type="predicted"/>